<evidence type="ECO:0000256" key="1">
    <source>
        <dbReference type="SAM" id="MobiDB-lite"/>
    </source>
</evidence>
<comment type="caution">
    <text evidence="2">The sequence shown here is derived from an EMBL/GenBank/DDBJ whole genome shotgun (WGS) entry which is preliminary data.</text>
</comment>
<keyword evidence="3" id="KW-1185">Reference proteome</keyword>
<protein>
    <submittedName>
        <fullName evidence="2">Uncharacterized protein</fullName>
    </submittedName>
</protein>
<sequence length="95" mass="10490">MMSLKSSLDFGIEKFSLSNRSKTENLKTVQDNGSIQVELPISRSSDSHSCGPTKLAGSSSKSWRKISVELQQLVSSIKRTRGTIVMKVFIWIGVT</sequence>
<dbReference type="AlphaFoldDB" id="A0A4S8IMQ0"/>
<reference evidence="2 3" key="1">
    <citation type="journal article" date="2019" name="Nat. Plants">
        <title>Genome sequencing of Musa balbisiana reveals subgenome evolution and function divergence in polyploid bananas.</title>
        <authorList>
            <person name="Yao X."/>
        </authorList>
    </citation>
    <scope>NUCLEOTIDE SEQUENCE [LARGE SCALE GENOMIC DNA]</scope>
    <source>
        <strain evidence="3">cv. DH-PKW</strain>
        <tissue evidence="2">Leaves</tissue>
    </source>
</reference>
<dbReference type="EMBL" id="PYDT01000009">
    <property type="protein sequence ID" value="THU49790.1"/>
    <property type="molecule type" value="Genomic_DNA"/>
</dbReference>
<accession>A0A4S8IMQ0</accession>
<evidence type="ECO:0000313" key="2">
    <source>
        <dbReference type="EMBL" id="THU49790.1"/>
    </source>
</evidence>
<name>A0A4S8IMQ0_MUSBA</name>
<evidence type="ECO:0000313" key="3">
    <source>
        <dbReference type="Proteomes" id="UP000317650"/>
    </source>
</evidence>
<gene>
    <name evidence="2" type="ORF">C4D60_Mb06t13240</name>
</gene>
<proteinExistence type="predicted"/>
<feature type="compositionally biased region" description="Polar residues" evidence="1">
    <location>
        <begin position="42"/>
        <end position="61"/>
    </location>
</feature>
<feature type="region of interest" description="Disordered" evidence="1">
    <location>
        <begin position="41"/>
        <end position="61"/>
    </location>
</feature>
<organism evidence="2 3">
    <name type="scientific">Musa balbisiana</name>
    <name type="common">Banana</name>
    <dbReference type="NCBI Taxonomy" id="52838"/>
    <lineage>
        <taxon>Eukaryota</taxon>
        <taxon>Viridiplantae</taxon>
        <taxon>Streptophyta</taxon>
        <taxon>Embryophyta</taxon>
        <taxon>Tracheophyta</taxon>
        <taxon>Spermatophyta</taxon>
        <taxon>Magnoliopsida</taxon>
        <taxon>Liliopsida</taxon>
        <taxon>Zingiberales</taxon>
        <taxon>Musaceae</taxon>
        <taxon>Musa</taxon>
    </lineage>
</organism>
<dbReference type="Proteomes" id="UP000317650">
    <property type="component" value="Chromosome 6"/>
</dbReference>